<dbReference type="InterPro" id="IPR039127">
    <property type="entry name" value="Trm112"/>
</dbReference>
<dbReference type="PANTHER" id="PTHR12773">
    <property type="entry name" value="UPF0315 PROTEIN-RELATED"/>
    <property type="match status" value="1"/>
</dbReference>
<dbReference type="GO" id="GO:0046982">
    <property type="term" value="F:protein heterodimerization activity"/>
    <property type="evidence" value="ECO:0007669"/>
    <property type="project" value="InterPro"/>
</dbReference>
<dbReference type="OMA" id="THNMMAC"/>
<dbReference type="AlphaFoldDB" id="A0A0C2J9M8"/>
<keyword evidence="2" id="KW-1185">Reference proteome</keyword>
<keyword evidence="1" id="KW-0489">Methyltransferase</keyword>
<sequence length="116" mass="13375">MRLILHNFLKSNDPAALGNYPLGLEVNQIQELLVDFDIDFLRNIFPKIDYQVLYQASIIIKYDGLPSKIPDDPFNDLQFLKNLHHALLEIDIVEGHLFCYETGRKYKIAGSVPNML</sequence>
<dbReference type="PANTHER" id="PTHR12773:SF0">
    <property type="entry name" value="MULTIFUNCTIONAL METHYLTRANSFERASE SUBUNIT TRM112-LIKE PROTEIN"/>
    <property type="match status" value="1"/>
</dbReference>
<gene>
    <name evidence="1" type="ORF">RF11_07163</name>
</gene>
<organism evidence="1 2">
    <name type="scientific">Thelohanellus kitauei</name>
    <name type="common">Myxosporean</name>
    <dbReference type="NCBI Taxonomy" id="669202"/>
    <lineage>
        <taxon>Eukaryota</taxon>
        <taxon>Metazoa</taxon>
        <taxon>Cnidaria</taxon>
        <taxon>Myxozoa</taxon>
        <taxon>Myxosporea</taxon>
        <taxon>Bivalvulida</taxon>
        <taxon>Platysporina</taxon>
        <taxon>Myxobolidae</taxon>
        <taxon>Thelohanellus</taxon>
    </lineage>
</organism>
<evidence type="ECO:0000313" key="2">
    <source>
        <dbReference type="Proteomes" id="UP000031668"/>
    </source>
</evidence>
<dbReference type="GO" id="GO:0070476">
    <property type="term" value="P:rRNA (guanine-N7)-methylation"/>
    <property type="evidence" value="ECO:0007669"/>
    <property type="project" value="TreeGrafter"/>
</dbReference>
<proteinExistence type="predicted"/>
<comment type="caution">
    <text evidence="1">The sequence shown here is derived from an EMBL/GenBank/DDBJ whole genome shotgun (WGS) entry which is preliminary data.</text>
</comment>
<dbReference type="GO" id="GO:0030488">
    <property type="term" value="P:tRNA methylation"/>
    <property type="evidence" value="ECO:0007669"/>
    <property type="project" value="TreeGrafter"/>
</dbReference>
<dbReference type="OrthoDB" id="2187549at2759"/>
<dbReference type="Gene3D" id="2.20.25.10">
    <property type="match status" value="1"/>
</dbReference>
<keyword evidence="1" id="KW-0808">Transferase</keyword>
<dbReference type="EMBL" id="JWZT01003693">
    <property type="protein sequence ID" value="KII65858.1"/>
    <property type="molecule type" value="Genomic_DNA"/>
</dbReference>
<reference evidence="1 2" key="1">
    <citation type="journal article" date="2014" name="Genome Biol. Evol.">
        <title>The genome of the myxosporean Thelohanellus kitauei shows adaptations to nutrient acquisition within its fish host.</title>
        <authorList>
            <person name="Yang Y."/>
            <person name="Xiong J."/>
            <person name="Zhou Z."/>
            <person name="Huo F."/>
            <person name="Miao W."/>
            <person name="Ran C."/>
            <person name="Liu Y."/>
            <person name="Zhang J."/>
            <person name="Feng J."/>
            <person name="Wang M."/>
            <person name="Wang M."/>
            <person name="Wang L."/>
            <person name="Yao B."/>
        </authorList>
    </citation>
    <scope>NUCLEOTIDE SEQUENCE [LARGE SCALE GENOMIC DNA]</scope>
    <source>
        <strain evidence="1">Wuqing</strain>
    </source>
</reference>
<accession>A0A0C2J9M8</accession>
<dbReference type="Proteomes" id="UP000031668">
    <property type="component" value="Unassembled WGS sequence"/>
</dbReference>
<protein>
    <submittedName>
        <fullName evidence="1">Multifunctional methyltransferase subunit TRM112-like protein</fullName>
    </submittedName>
</protein>
<evidence type="ECO:0000313" key="1">
    <source>
        <dbReference type="EMBL" id="KII65858.1"/>
    </source>
</evidence>
<name>A0A0C2J9M8_THEKT</name>
<dbReference type="GO" id="GO:0008168">
    <property type="term" value="F:methyltransferase activity"/>
    <property type="evidence" value="ECO:0007669"/>
    <property type="project" value="UniProtKB-KW"/>
</dbReference>